<evidence type="ECO:0000256" key="8">
    <source>
        <dbReference type="ARBA" id="ARBA00023136"/>
    </source>
</evidence>
<dbReference type="EMBL" id="JARAOO010000014">
    <property type="protein sequence ID" value="KAJ7943857.1"/>
    <property type="molecule type" value="Genomic_DNA"/>
</dbReference>
<comment type="caution">
    <text evidence="11">The sequence shown here is derived from an EMBL/GenBank/DDBJ whole genome shotgun (WGS) entry which is preliminary data.</text>
</comment>
<evidence type="ECO:0000256" key="7">
    <source>
        <dbReference type="ARBA" id="ARBA00022989"/>
    </source>
</evidence>
<dbReference type="PANTHER" id="PTHR28650:SF1">
    <property type="entry name" value="PHOSPHATIDYLINOSITOL-GLYCAN BIOSYNTHESIS CLASS X PROTEIN"/>
    <property type="match status" value="1"/>
</dbReference>
<keyword evidence="7 10" id="KW-1133">Transmembrane helix</keyword>
<dbReference type="AlphaFoldDB" id="A0AAD7P6G4"/>
<dbReference type="InterPro" id="IPR040039">
    <property type="entry name" value="PIGX"/>
</dbReference>
<comment type="similarity">
    <text evidence="3">Belongs to the PIGX family.</text>
</comment>
<evidence type="ECO:0000256" key="4">
    <source>
        <dbReference type="ARBA" id="ARBA00022502"/>
    </source>
</evidence>
<evidence type="ECO:0000256" key="10">
    <source>
        <dbReference type="SAM" id="Phobius"/>
    </source>
</evidence>
<feature type="transmembrane region" description="Helical" evidence="10">
    <location>
        <begin position="275"/>
        <end position="298"/>
    </location>
</feature>
<evidence type="ECO:0000256" key="6">
    <source>
        <dbReference type="ARBA" id="ARBA00022824"/>
    </source>
</evidence>
<evidence type="ECO:0000256" key="2">
    <source>
        <dbReference type="ARBA" id="ARBA00004687"/>
    </source>
</evidence>
<evidence type="ECO:0000256" key="9">
    <source>
        <dbReference type="ARBA" id="ARBA00023180"/>
    </source>
</evidence>
<evidence type="ECO:0000256" key="1">
    <source>
        <dbReference type="ARBA" id="ARBA00004389"/>
    </source>
</evidence>
<evidence type="ECO:0000313" key="12">
    <source>
        <dbReference type="Proteomes" id="UP001163823"/>
    </source>
</evidence>
<keyword evidence="5 10" id="KW-0812">Transmembrane</keyword>
<sequence length="313" mass="34687">MDTLQCIRFCINLLVGSSLLYFPGYCLHRAAHSSQVPSYDPESSTNTTRLQALSSFEKFMMQSYFDKHESLIDTHFDNFIAQEVSLNLCEALSSRILVLERNLIGEGSHRHLSTSTTFQIGQSGSISKLSSYSCEFVLIERLPHGVFADPFELQHLLQRGVFSGAAVFGDKNLELPSFLSNRSAVEIHLDVGPNVMLSPIDINVELPLHARYPPLHESGYSAVEFGAPDMFVRCRTKEKISNQSCLLMLTSDGAKLKSGDIIWRIPSGIRAHAGVVSSVTFISALLSTLLIVLTSLCYSDSKLCKVLKQSYNL</sequence>
<keyword evidence="9" id="KW-0325">Glycoprotein</keyword>
<keyword evidence="6" id="KW-0256">Endoplasmic reticulum</keyword>
<comment type="subcellular location">
    <subcellularLocation>
        <location evidence="1">Endoplasmic reticulum membrane</location>
        <topology evidence="1">Single-pass membrane protein</topology>
    </subcellularLocation>
</comment>
<comment type="pathway">
    <text evidence="2">Glycolipid biosynthesis; glycosylphosphatidylinositol-anchor biosynthesis.</text>
</comment>
<dbReference type="SMART" id="SM00780">
    <property type="entry name" value="PIG-X"/>
    <property type="match status" value="1"/>
</dbReference>
<organism evidence="11 12">
    <name type="scientific">Quillaja saponaria</name>
    <name type="common">Soap bark tree</name>
    <dbReference type="NCBI Taxonomy" id="32244"/>
    <lineage>
        <taxon>Eukaryota</taxon>
        <taxon>Viridiplantae</taxon>
        <taxon>Streptophyta</taxon>
        <taxon>Embryophyta</taxon>
        <taxon>Tracheophyta</taxon>
        <taxon>Spermatophyta</taxon>
        <taxon>Magnoliopsida</taxon>
        <taxon>eudicotyledons</taxon>
        <taxon>Gunneridae</taxon>
        <taxon>Pentapetalae</taxon>
        <taxon>rosids</taxon>
        <taxon>fabids</taxon>
        <taxon>Fabales</taxon>
        <taxon>Quillajaceae</taxon>
        <taxon>Quillaja</taxon>
    </lineage>
</organism>
<dbReference type="PANTHER" id="PTHR28650">
    <property type="entry name" value="PHOSPHATIDYLINOSITOL-GLYCAN BIOSYNTHESIS CLASS X PROTEIN"/>
    <property type="match status" value="1"/>
</dbReference>
<keyword evidence="12" id="KW-1185">Reference proteome</keyword>
<proteinExistence type="inferred from homology"/>
<accession>A0AAD7P6G4</accession>
<gene>
    <name evidence="11" type="ORF">O6P43_033346</name>
</gene>
<evidence type="ECO:0000256" key="3">
    <source>
        <dbReference type="ARBA" id="ARBA00010345"/>
    </source>
</evidence>
<dbReference type="KEGG" id="qsa:O6P43_033346"/>
<dbReference type="InterPro" id="IPR013233">
    <property type="entry name" value="PIG-X/PBN1"/>
</dbReference>
<keyword evidence="8 10" id="KW-0472">Membrane</keyword>
<dbReference type="GO" id="GO:0005789">
    <property type="term" value="C:endoplasmic reticulum membrane"/>
    <property type="evidence" value="ECO:0007669"/>
    <property type="project" value="UniProtKB-SubCell"/>
</dbReference>
<name>A0AAD7P6G4_QUISA</name>
<keyword evidence="4" id="KW-0337">GPI-anchor biosynthesis</keyword>
<reference evidence="11" key="1">
    <citation type="journal article" date="2023" name="Science">
        <title>Elucidation of the pathway for biosynthesis of saponin adjuvants from the soapbark tree.</title>
        <authorList>
            <person name="Reed J."/>
            <person name="Orme A."/>
            <person name="El-Demerdash A."/>
            <person name="Owen C."/>
            <person name="Martin L.B.B."/>
            <person name="Misra R.C."/>
            <person name="Kikuchi S."/>
            <person name="Rejzek M."/>
            <person name="Martin A.C."/>
            <person name="Harkess A."/>
            <person name="Leebens-Mack J."/>
            <person name="Louveau T."/>
            <person name="Stephenson M.J."/>
            <person name="Osbourn A."/>
        </authorList>
    </citation>
    <scope>NUCLEOTIDE SEQUENCE</scope>
    <source>
        <strain evidence="11">S10</strain>
    </source>
</reference>
<dbReference type="Proteomes" id="UP001163823">
    <property type="component" value="Chromosome 14"/>
</dbReference>
<evidence type="ECO:0000313" key="11">
    <source>
        <dbReference type="EMBL" id="KAJ7943857.1"/>
    </source>
</evidence>
<dbReference type="GO" id="GO:0006506">
    <property type="term" value="P:GPI anchor biosynthetic process"/>
    <property type="evidence" value="ECO:0007669"/>
    <property type="project" value="UniProtKB-KW"/>
</dbReference>
<dbReference type="Pfam" id="PF08320">
    <property type="entry name" value="PIG-X"/>
    <property type="match status" value="1"/>
</dbReference>
<protein>
    <submittedName>
        <fullName evidence="11">Phosphatidylinositol-glycan biosynthesis class X protein</fullName>
    </submittedName>
</protein>
<evidence type="ECO:0000256" key="5">
    <source>
        <dbReference type="ARBA" id="ARBA00022692"/>
    </source>
</evidence>